<dbReference type="SUPFAM" id="SSF69786">
    <property type="entry name" value="YggU-like"/>
    <property type="match status" value="1"/>
</dbReference>
<dbReference type="PANTHER" id="PTHR13420:SF7">
    <property type="entry name" value="UPF0235 PROTEIN C15ORF40"/>
    <property type="match status" value="1"/>
</dbReference>
<comment type="similarity">
    <text evidence="1">Belongs to the UPF0235 family.</text>
</comment>
<evidence type="ECO:0000313" key="3">
    <source>
        <dbReference type="Proteomes" id="UP000179106"/>
    </source>
</evidence>
<dbReference type="STRING" id="1802126.A3B25_01185"/>
<sequence>MKIFVTSKPSAKRIGIQKIDETHFTVSVQEPPREGRANYAIAKALAKYFGIPTISVCLISGATSKQKIFEIS</sequence>
<dbReference type="Pfam" id="PF02594">
    <property type="entry name" value="DUF167"/>
    <property type="match status" value="1"/>
</dbReference>
<proteinExistence type="inferred from homology"/>
<evidence type="ECO:0000256" key="1">
    <source>
        <dbReference type="ARBA" id="ARBA00010364"/>
    </source>
</evidence>
<dbReference type="GO" id="GO:0005737">
    <property type="term" value="C:cytoplasm"/>
    <property type="evidence" value="ECO:0007669"/>
    <property type="project" value="TreeGrafter"/>
</dbReference>
<protein>
    <submittedName>
        <fullName evidence="2">Uncharacterized protein</fullName>
    </submittedName>
</protein>
<dbReference type="InterPro" id="IPR036591">
    <property type="entry name" value="YggU-like_sf"/>
</dbReference>
<gene>
    <name evidence="2" type="ORF">A3B25_01185</name>
</gene>
<dbReference type="InterPro" id="IPR003746">
    <property type="entry name" value="DUF167"/>
</dbReference>
<evidence type="ECO:0000313" key="2">
    <source>
        <dbReference type="EMBL" id="OGZ52845.1"/>
    </source>
</evidence>
<name>A0A1G2GRJ8_9BACT</name>
<dbReference type="PANTHER" id="PTHR13420">
    <property type="entry name" value="UPF0235 PROTEIN C15ORF40"/>
    <property type="match status" value="1"/>
</dbReference>
<dbReference type="SMART" id="SM01152">
    <property type="entry name" value="DUF167"/>
    <property type="match status" value="1"/>
</dbReference>
<organism evidence="2 3">
    <name type="scientific">Candidatus Ryanbacteria bacterium RIFCSPLOWO2_01_FULL_48_26</name>
    <dbReference type="NCBI Taxonomy" id="1802126"/>
    <lineage>
        <taxon>Bacteria</taxon>
        <taxon>Candidatus Ryaniibacteriota</taxon>
    </lineage>
</organism>
<dbReference type="Proteomes" id="UP000179106">
    <property type="component" value="Unassembled WGS sequence"/>
</dbReference>
<dbReference type="AlphaFoldDB" id="A0A1G2GRJ8"/>
<accession>A0A1G2GRJ8</accession>
<comment type="caution">
    <text evidence="2">The sequence shown here is derived from an EMBL/GenBank/DDBJ whole genome shotgun (WGS) entry which is preliminary data.</text>
</comment>
<dbReference type="NCBIfam" id="TIGR00251">
    <property type="entry name" value="DUF167 family protein"/>
    <property type="match status" value="1"/>
</dbReference>
<reference evidence="2 3" key="1">
    <citation type="journal article" date="2016" name="Nat. Commun.">
        <title>Thousands of microbial genomes shed light on interconnected biogeochemical processes in an aquifer system.</title>
        <authorList>
            <person name="Anantharaman K."/>
            <person name="Brown C.T."/>
            <person name="Hug L.A."/>
            <person name="Sharon I."/>
            <person name="Castelle C.J."/>
            <person name="Probst A.J."/>
            <person name="Thomas B.C."/>
            <person name="Singh A."/>
            <person name="Wilkins M.J."/>
            <person name="Karaoz U."/>
            <person name="Brodie E.L."/>
            <person name="Williams K.H."/>
            <person name="Hubbard S.S."/>
            <person name="Banfield J.F."/>
        </authorList>
    </citation>
    <scope>NUCLEOTIDE SEQUENCE [LARGE SCALE GENOMIC DNA]</scope>
</reference>
<dbReference type="EMBL" id="MHNW01000038">
    <property type="protein sequence ID" value="OGZ52845.1"/>
    <property type="molecule type" value="Genomic_DNA"/>
</dbReference>
<dbReference type="Gene3D" id="3.30.1200.10">
    <property type="entry name" value="YggU-like"/>
    <property type="match status" value="1"/>
</dbReference>